<dbReference type="EMBL" id="OU899037">
    <property type="protein sequence ID" value="CAH1737974.1"/>
    <property type="molecule type" value="Genomic_DNA"/>
</dbReference>
<feature type="signal peptide" evidence="2">
    <location>
        <begin position="1"/>
        <end position="20"/>
    </location>
</feature>
<reference evidence="3" key="1">
    <citation type="submission" date="2022-02" db="EMBL/GenBank/DDBJ databases">
        <authorList>
            <person name="King R."/>
        </authorList>
    </citation>
    <scope>NUCLEOTIDE SEQUENCE</scope>
</reference>
<feature type="chain" id="PRO_5040322627" evidence="2">
    <location>
        <begin position="21"/>
        <end position="404"/>
    </location>
</feature>
<name>A0A9P0JEB7_APHGO</name>
<evidence type="ECO:0000313" key="4">
    <source>
        <dbReference type="Proteomes" id="UP001154329"/>
    </source>
</evidence>
<dbReference type="OrthoDB" id="6624807at2759"/>
<evidence type="ECO:0000313" key="3">
    <source>
        <dbReference type="EMBL" id="CAH1737974.1"/>
    </source>
</evidence>
<organism evidence="3 4">
    <name type="scientific">Aphis gossypii</name>
    <name type="common">Cotton aphid</name>
    <dbReference type="NCBI Taxonomy" id="80765"/>
    <lineage>
        <taxon>Eukaryota</taxon>
        <taxon>Metazoa</taxon>
        <taxon>Ecdysozoa</taxon>
        <taxon>Arthropoda</taxon>
        <taxon>Hexapoda</taxon>
        <taxon>Insecta</taxon>
        <taxon>Pterygota</taxon>
        <taxon>Neoptera</taxon>
        <taxon>Paraneoptera</taxon>
        <taxon>Hemiptera</taxon>
        <taxon>Sternorrhyncha</taxon>
        <taxon>Aphidomorpha</taxon>
        <taxon>Aphidoidea</taxon>
        <taxon>Aphididae</taxon>
        <taxon>Aphidini</taxon>
        <taxon>Aphis</taxon>
        <taxon>Aphis</taxon>
    </lineage>
</organism>
<keyword evidence="2" id="KW-0732">Signal</keyword>
<dbReference type="AlphaFoldDB" id="A0A9P0JEB7"/>
<reference evidence="3" key="2">
    <citation type="submission" date="2022-10" db="EMBL/GenBank/DDBJ databases">
        <authorList>
            <consortium name="ENA_rothamsted_submissions"/>
            <consortium name="culmorum"/>
            <person name="King R."/>
        </authorList>
    </citation>
    <scope>NUCLEOTIDE SEQUENCE</scope>
</reference>
<gene>
    <name evidence="3" type="ORF">APHIGO_LOCUS11399</name>
</gene>
<feature type="region of interest" description="Disordered" evidence="1">
    <location>
        <begin position="46"/>
        <end position="99"/>
    </location>
</feature>
<feature type="region of interest" description="Disordered" evidence="1">
    <location>
        <begin position="384"/>
        <end position="404"/>
    </location>
</feature>
<dbReference type="Proteomes" id="UP001154329">
    <property type="component" value="Chromosome 4"/>
</dbReference>
<protein>
    <submittedName>
        <fullName evidence="3">Uncharacterized protein</fullName>
    </submittedName>
</protein>
<proteinExistence type="predicted"/>
<keyword evidence="4" id="KW-1185">Reference proteome</keyword>
<evidence type="ECO:0000256" key="1">
    <source>
        <dbReference type="SAM" id="MobiDB-lite"/>
    </source>
</evidence>
<sequence length="404" mass="45393">MAYKMFSIGLVIAFAGMCLCQQQSTSSSPSQYQSTAVSQASFQTGSAAAQPQTKLEDIERDNLVAAFGQKTQQPSNKPSPVAPSVSQQQQSQQPPQSYQAIPQQQYYVQPYQGLPAQFYMQPYQTQQQYLAQPYQMTFDYNGVQYSIVSPNSYPGNQIYQQYYVPAAQPSAVPEYVTKQSFPAAAPAQAQQEYKQQLSTPAAQAQQVYKQQQFAAPAQVQQEYRQQQFAAPAQVQQEYKQQQQLTAAPVQAQQEYKQQQFNTLSQAQQQYKELQQQYVVPSPAYQYVQQPAAPSTNGPADYSYVTRHPATTAVQFKSQAPAAQPQFQYNALPQQYQQQQQPQYYYTVAATEQPRVQQSAKSQFSSGVKSTTPTPLIKEQFAYKFESSPQQQQPGAAYSTLRYSA</sequence>
<evidence type="ECO:0000256" key="2">
    <source>
        <dbReference type="SAM" id="SignalP"/>
    </source>
</evidence>
<feature type="compositionally biased region" description="Low complexity" evidence="1">
    <location>
        <begin position="78"/>
        <end position="99"/>
    </location>
</feature>
<accession>A0A9P0JEB7</accession>